<organism evidence="1 2">
    <name type="scientific">Nemorincola caseinilytica</name>
    <dbReference type="NCBI Taxonomy" id="2054315"/>
    <lineage>
        <taxon>Bacteria</taxon>
        <taxon>Pseudomonadati</taxon>
        <taxon>Bacteroidota</taxon>
        <taxon>Chitinophagia</taxon>
        <taxon>Chitinophagales</taxon>
        <taxon>Chitinophagaceae</taxon>
        <taxon>Nemorincola</taxon>
    </lineage>
</organism>
<name>A0ABP8N589_9BACT</name>
<evidence type="ECO:0000313" key="2">
    <source>
        <dbReference type="Proteomes" id="UP001500067"/>
    </source>
</evidence>
<comment type="caution">
    <text evidence="1">The sequence shown here is derived from an EMBL/GenBank/DDBJ whole genome shotgun (WGS) entry which is preliminary data.</text>
</comment>
<dbReference type="RefSeq" id="WP_345078433.1">
    <property type="nucleotide sequence ID" value="NZ_BAABFA010000005.1"/>
</dbReference>
<dbReference type="EMBL" id="BAABFA010000005">
    <property type="protein sequence ID" value="GAA4461537.1"/>
    <property type="molecule type" value="Genomic_DNA"/>
</dbReference>
<keyword evidence="2" id="KW-1185">Reference proteome</keyword>
<dbReference type="Proteomes" id="UP001500067">
    <property type="component" value="Unassembled WGS sequence"/>
</dbReference>
<sequence>MTDLYYIVLRYWDVVIPTCNTIKEILKEDIVRYTERFQRRPLLRHNYQEQ</sequence>
<evidence type="ECO:0000313" key="1">
    <source>
        <dbReference type="EMBL" id="GAA4461537.1"/>
    </source>
</evidence>
<protein>
    <submittedName>
        <fullName evidence="1">Uncharacterized protein</fullName>
    </submittedName>
</protein>
<accession>A0ABP8N589</accession>
<proteinExistence type="predicted"/>
<gene>
    <name evidence="1" type="ORF">GCM10023093_06350</name>
</gene>
<reference evidence="2" key="1">
    <citation type="journal article" date="2019" name="Int. J. Syst. Evol. Microbiol.">
        <title>The Global Catalogue of Microorganisms (GCM) 10K type strain sequencing project: providing services to taxonomists for standard genome sequencing and annotation.</title>
        <authorList>
            <consortium name="The Broad Institute Genomics Platform"/>
            <consortium name="The Broad Institute Genome Sequencing Center for Infectious Disease"/>
            <person name="Wu L."/>
            <person name="Ma J."/>
        </authorList>
    </citation>
    <scope>NUCLEOTIDE SEQUENCE [LARGE SCALE GENOMIC DNA]</scope>
    <source>
        <strain evidence="2">JCM 32105</strain>
    </source>
</reference>